<keyword evidence="4" id="KW-0507">mRNA processing</keyword>
<dbReference type="GO" id="GO:0006397">
    <property type="term" value="P:mRNA processing"/>
    <property type="evidence" value="ECO:0007669"/>
    <property type="project" value="UniProtKB-KW"/>
</dbReference>
<gene>
    <name evidence="21" type="ORF">E2986_11197</name>
</gene>
<organism evidence="21 22">
    <name type="scientific">Frieseomelitta varia</name>
    <dbReference type="NCBI Taxonomy" id="561572"/>
    <lineage>
        <taxon>Eukaryota</taxon>
        <taxon>Metazoa</taxon>
        <taxon>Ecdysozoa</taxon>
        <taxon>Arthropoda</taxon>
        <taxon>Hexapoda</taxon>
        <taxon>Insecta</taxon>
        <taxon>Pterygota</taxon>
        <taxon>Neoptera</taxon>
        <taxon>Endopterygota</taxon>
        <taxon>Hymenoptera</taxon>
        <taxon>Apocrita</taxon>
        <taxon>Aculeata</taxon>
        <taxon>Apoidea</taxon>
        <taxon>Anthophila</taxon>
        <taxon>Apidae</taxon>
        <taxon>Frieseomelitta</taxon>
    </lineage>
</organism>
<dbReference type="AlphaFoldDB" id="A0A833W2G0"/>
<name>A0A833W2G0_9HYME</name>
<evidence type="ECO:0000256" key="12">
    <source>
        <dbReference type="ARBA" id="ARBA00066509"/>
    </source>
</evidence>
<evidence type="ECO:0000313" key="22">
    <source>
        <dbReference type="Proteomes" id="UP000655588"/>
    </source>
</evidence>
<comment type="caution">
    <text evidence="21">The sequence shown here is derived from an EMBL/GenBank/DDBJ whole genome shotgun (WGS) entry which is preliminary data.</text>
</comment>
<evidence type="ECO:0000256" key="16">
    <source>
        <dbReference type="ARBA" id="ARBA00080849"/>
    </source>
</evidence>
<dbReference type="OrthoDB" id="10256309at2759"/>
<dbReference type="EMBL" id="WNWW01000821">
    <property type="protein sequence ID" value="KAF3421752.1"/>
    <property type="molecule type" value="Genomic_DNA"/>
</dbReference>
<comment type="catalytic activity">
    <reaction evidence="9">
        <text>uridine(38/39/40) in tRNA = pseudouridine(38/39/40) in tRNA</text>
        <dbReference type="Rhea" id="RHEA:22376"/>
        <dbReference type="Rhea" id="RHEA-COMP:10085"/>
        <dbReference type="Rhea" id="RHEA-COMP:10087"/>
        <dbReference type="ChEBI" id="CHEBI:65314"/>
        <dbReference type="ChEBI" id="CHEBI:65315"/>
        <dbReference type="EC" id="5.4.99.12"/>
    </reaction>
</comment>
<proteinExistence type="inferred from homology"/>
<protein>
    <recommendedName>
        <fullName evidence="13">Pseudouridylate synthase 1 homolog</fullName>
        <ecNumber evidence="12">5.4.99.12</ecNumber>
    </recommendedName>
    <alternativeName>
        <fullName evidence="14">tRNA pseudouridine synthase 1</fullName>
    </alternativeName>
    <alternativeName>
        <fullName evidence="17">tRNA pseudouridine(38-40) synthase</fullName>
    </alternativeName>
    <alternativeName>
        <fullName evidence="15">tRNA pseudouridylate synthase I</fullName>
    </alternativeName>
    <alternativeName>
        <fullName evidence="16">tRNA-uridine isomerase I</fullName>
    </alternativeName>
</protein>
<dbReference type="Pfam" id="PF01416">
    <property type="entry name" value="PseudoU_synth_1"/>
    <property type="match status" value="1"/>
</dbReference>
<dbReference type="InterPro" id="IPR020103">
    <property type="entry name" value="PsdUridine_synth_cat_dom_sf"/>
</dbReference>
<evidence type="ECO:0000256" key="6">
    <source>
        <dbReference type="ARBA" id="ARBA00023235"/>
    </source>
</evidence>
<evidence type="ECO:0000313" key="21">
    <source>
        <dbReference type="EMBL" id="KAF3421752.1"/>
    </source>
</evidence>
<keyword evidence="5" id="KW-0819">tRNA processing</keyword>
<evidence type="ECO:0000256" key="9">
    <source>
        <dbReference type="ARBA" id="ARBA00052184"/>
    </source>
</evidence>
<evidence type="ECO:0000256" key="19">
    <source>
        <dbReference type="PIRSR" id="PIRSR641708-2"/>
    </source>
</evidence>
<dbReference type="SUPFAM" id="SSF55120">
    <property type="entry name" value="Pseudouridine synthase"/>
    <property type="match status" value="1"/>
</dbReference>
<evidence type="ECO:0000259" key="20">
    <source>
        <dbReference type="Pfam" id="PF01416"/>
    </source>
</evidence>
<dbReference type="InterPro" id="IPR020095">
    <property type="entry name" value="PsdUridine_synth_TruA_C"/>
</dbReference>
<dbReference type="Gene3D" id="3.30.70.660">
    <property type="entry name" value="Pseudouridine synthase I, catalytic domain, C-terminal subdomain"/>
    <property type="match status" value="1"/>
</dbReference>
<feature type="binding site" evidence="19">
    <location>
        <position position="197"/>
    </location>
    <ligand>
        <name>substrate</name>
    </ligand>
</feature>
<keyword evidence="7" id="KW-0539">Nucleus</keyword>
<evidence type="ECO:0000256" key="15">
    <source>
        <dbReference type="ARBA" id="ARBA00079087"/>
    </source>
</evidence>
<comment type="catalytic activity">
    <reaction evidence="1">
        <text>a uridine in mRNA = a pseudouridine in mRNA</text>
        <dbReference type="Rhea" id="RHEA:56644"/>
        <dbReference type="Rhea" id="RHEA-COMP:14658"/>
        <dbReference type="Rhea" id="RHEA-COMP:14659"/>
        <dbReference type="ChEBI" id="CHEBI:65314"/>
        <dbReference type="ChEBI" id="CHEBI:65315"/>
    </reaction>
</comment>
<feature type="domain" description="Pseudouridine synthase I TruA alpha/beta" evidence="20">
    <location>
        <begin position="258"/>
        <end position="362"/>
    </location>
</feature>
<dbReference type="EC" id="5.4.99.12" evidence="12"/>
<dbReference type="PANTHER" id="PTHR11142:SF4">
    <property type="entry name" value="PSEUDOURIDYLATE SYNTHASE 1 HOMOLOG"/>
    <property type="match status" value="1"/>
</dbReference>
<comment type="similarity">
    <text evidence="3">Belongs to the tRNA pseudouridine synthase TruA family.</text>
</comment>
<sequence>MFSSKYRIKNSLTFFCSRLQYVNSNYKNMSVEVKNVVQNDYETSDVVATNKRQKLDENYEIVKRALDVKAAGDIVEKKNFSKRKNFVIMLGYRGRDYFGMQINRGTKTIEESLLSALLEANFITKDQFEDVRLLRFQRAARTDKGVSAVRQIVSLLLPQEVNKEDINKHLPNDIRVFDIQRVIKTFNSKSKCDSRTYRYVFPTFALAPEDPNFLKLDIDEVDEVDEEQRLKDLFLINEKPYNEFRLTPEMLDKLNNILKLFEGTHNFHNFTSKIRPLDPSAKRYIIHFRCIETFVANNMEFAVLEVKGQSFMLHQIRKMVSLVIGICRNIVSSDFVKDVFSLEKYDIPIAPGLGLSLHFVHYSYYNKRYGKDGIHKTLEWQDCNEEVEKFYKEYILQDIIDTETSNNVMLNWLAIYLTPKRFASKEFVAYEDIE</sequence>
<dbReference type="NCBIfam" id="TIGR00071">
    <property type="entry name" value="hisT_truA"/>
    <property type="match status" value="1"/>
</dbReference>
<dbReference type="InterPro" id="IPR020094">
    <property type="entry name" value="TruA/RsuA/RluB/E/F_N"/>
</dbReference>
<dbReference type="InterPro" id="IPR020097">
    <property type="entry name" value="PsdUridine_synth_TruA_a/b_dom"/>
</dbReference>
<evidence type="ECO:0000256" key="3">
    <source>
        <dbReference type="ARBA" id="ARBA00009375"/>
    </source>
</evidence>
<evidence type="ECO:0000256" key="5">
    <source>
        <dbReference type="ARBA" id="ARBA00022694"/>
    </source>
</evidence>
<dbReference type="GO" id="GO:0005634">
    <property type="term" value="C:nucleus"/>
    <property type="evidence" value="ECO:0007669"/>
    <property type="project" value="UniProtKB-SubCell"/>
</dbReference>
<dbReference type="FunFam" id="3.30.70.580:FF:000002">
    <property type="entry name" value="tRNA pseudouridine synthase"/>
    <property type="match status" value="1"/>
</dbReference>
<dbReference type="Proteomes" id="UP000655588">
    <property type="component" value="Unassembled WGS sequence"/>
</dbReference>
<dbReference type="GO" id="GO:0031119">
    <property type="term" value="P:tRNA pseudouridine synthesis"/>
    <property type="evidence" value="ECO:0007669"/>
    <property type="project" value="InterPro"/>
</dbReference>
<comment type="function">
    <text evidence="10">Pseudouridylate synthase that catalyzes pseudouridylation of tRNAs and mRNAs. Acts on positions 27/28 in the anticodon stem and also positions 34 and 36 in the anticodon of an intron containing tRNA. Also catalyzes pseudouridylation of mRNAs: mediates pseudouridylation of mRNAs with the consensus sequence 5'-UGUAG-3'. Acts as a regulator of pre-mRNA splicing by mediating pseudouridylation of pre-mRNAs at locations associated with alternatively spliced regions. Pseudouridylation of pre-mRNAs near splice sites directly regulates mRNA splicing and mRNA 3'-end processing. Involved in regulation of nuclear receptor activity through pseudouridylation of SRA1 mRNA.</text>
</comment>
<dbReference type="Gene3D" id="3.30.70.580">
    <property type="entry name" value="Pseudouridine synthase I, catalytic domain, N-terminal subdomain"/>
    <property type="match status" value="1"/>
</dbReference>
<dbReference type="GO" id="GO:1990481">
    <property type="term" value="P:mRNA pseudouridine synthesis"/>
    <property type="evidence" value="ECO:0007669"/>
    <property type="project" value="TreeGrafter"/>
</dbReference>
<dbReference type="FunFam" id="3.30.70.660:FF:000002">
    <property type="entry name" value="tRNA pseudouridine synthase"/>
    <property type="match status" value="1"/>
</dbReference>
<comment type="subcellular location">
    <subcellularLocation>
        <location evidence="2">Nucleus</location>
    </subcellularLocation>
</comment>
<evidence type="ECO:0000256" key="10">
    <source>
        <dbReference type="ARBA" id="ARBA00053709"/>
    </source>
</evidence>
<evidence type="ECO:0000256" key="17">
    <source>
        <dbReference type="ARBA" id="ARBA00081344"/>
    </source>
</evidence>
<keyword evidence="6" id="KW-0413">Isomerase</keyword>
<evidence type="ECO:0000256" key="13">
    <source>
        <dbReference type="ARBA" id="ARBA00068582"/>
    </source>
</evidence>
<accession>A0A833W2G0</accession>
<reference evidence="21" key="1">
    <citation type="submission" date="2019-11" db="EMBL/GenBank/DDBJ databases">
        <title>The nuclear and mitochondrial genomes of Frieseomelitta varia - a highly eusocial stingless bee (Meliponini) with a permanently sterile worker caste.</title>
        <authorList>
            <person name="Freitas F.C.P."/>
            <person name="Lourenco A.P."/>
            <person name="Nunes F.M.F."/>
            <person name="Paschoal A.R."/>
            <person name="Abreu F.C.P."/>
            <person name="Barbin F.O."/>
            <person name="Bataglia L."/>
            <person name="Cardoso-Junior C.A.M."/>
            <person name="Cervoni M.S."/>
            <person name="Silva S.R."/>
            <person name="Dalarmi F."/>
            <person name="Del Lama M.A."/>
            <person name="Depintor T.S."/>
            <person name="Ferreira K.M."/>
            <person name="Goria P.S."/>
            <person name="Jaskot M.C."/>
            <person name="Lago D.C."/>
            <person name="Luna-Lucena D."/>
            <person name="Moda L.M."/>
            <person name="Nascimento L."/>
            <person name="Pedrino M."/>
            <person name="Rabico F.O."/>
            <person name="Sanches F.C."/>
            <person name="Santos D.E."/>
            <person name="Santos C.G."/>
            <person name="Vieira J."/>
            <person name="Lopes T.F."/>
            <person name="Barchuk A.R."/>
            <person name="Hartfelder K."/>
            <person name="Simoes Z.L.P."/>
            <person name="Bitondi M.M.G."/>
            <person name="Pinheiro D.G."/>
        </authorList>
    </citation>
    <scope>NUCLEOTIDE SEQUENCE</scope>
    <source>
        <strain evidence="21">USP_RPSP 00005682</strain>
        <tissue evidence="21">Whole individual</tissue>
    </source>
</reference>
<dbReference type="CDD" id="cd02568">
    <property type="entry name" value="PseudoU_synth_PUS1_PUS2"/>
    <property type="match status" value="1"/>
</dbReference>
<evidence type="ECO:0000256" key="14">
    <source>
        <dbReference type="ARBA" id="ARBA00075153"/>
    </source>
</evidence>
<evidence type="ECO:0000256" key="1">
    <source>
        <dbReference type="ARBA" id="ARBA00001166"/>
    </source>
</evidence>
<dbReference type="PANTHER" id="PTHR11142">
    <property type="entry name" value="PSEUDOURIDYLATE SYNTHASE"/>
    <property type="match status" value="1"/>
</dbReference>
<evidence type="ECO:0000256" key="7">
    <source>
        <dbReference type="ARBA" id="ARBA00023242"/>
    </source>
</evidence>
<dbReference type="GO" id="GO:0160147">
    <property type="term" value="F:tRNA pseudouridine(38-40) synthase activity"/>
    <property type="evidence" value="ECO:0007669"/>
    <property type="project" value="UniProtKB-EC"/>
</dbReference>
<keyword evidence="22" id="KW-1185">Reference proteome</keyword>
<evidence type="ECO:0000256" key="2">
    <source>
        <dbReference type="ARBA" id="ARBA00004123"/>
    </source>
</evidence>
<evidence type="ECO:0000256" key="8">
    <source>
        <dbReference type="ARBA" id="ARBA00036943"/>
    </source>
</evidence>
<comment type="catalytic activity">
    <reaction evidence="8">
        <text>a uridine in tRNA = a pseudouridine in tRNA</text>
        <dbReference type="Rhea" id="RHEA:54572"/>
        <dbReference type="Rhea" id="RHEA-COMP:13339"/>
        <dbReference type="Rhea" id="RHEA-COMP:13934"/>
        <dbReference type="ChEBI" id="CHEBI:65314"/>
        <dbReference type="ChEBI" id="CHEBI:65315"/>
    </reaction>
</comment>
<comment type="subunit">
    <text evidence="11">Monomer. Forms a complex with RARG and the SRA1 RNA in the nucleus.</text>
</comment>
<evidence type="ECO:0000256" key="11">
    <source>
        <dbReference type="ARBA" id="ARBA00064589"/>
    </source>
</evidence>
<evidence type="ECO:0000256" key="4">
    <source>
        <dbReference type="ARBA" id="ARBA00022664"/>
    </source>
</evidence>
<dbReference type="GO" id="GO:0003723">
    <property type="term" value="F:RNA binding"/>
    <property type="evidence" value="ECO:0007669"/>
    <property type="project" value="InterPro"/>
</dbReference>
<feature type="active site" description="Nucleophile" evidence="18">
    <location>
        <position position="143"/>
    </location>
</feature>
<evidence type="ECO:0000256" key="18">
    <source>
        <dbReference type="PIRSR" id="PIRSR641708-1"/>
    </source>
</evidence>
<dbReference type="InterPro" id="IPR041708">
    <property type="entry name" value="PUS1/PUS2-like"/>
</dbReference>
<dbReference type="InterPro" id="IPR001406">
    <property type="entry name" value="PsdUridine_synth_TruA"/>
</dbReference>